<dbReference type="Pfam" id="PF03734">
    <property type="entry name" value="YkuD"/>
    <property type="match status" value="1"/>
</dbReference>
<proteinExistence type="inferred from homology"/>
<dbReference type="CDD" id="cd16913">
    <property type="entry name" value="YkuD_like"/>
    <property type="match status" value="1"/>
</dbReference>
<keyword evidence="5" id="KW-0378">Hydrolase</keyword>
<evidence type="ECO:0000256" key="6">
    <source>
        <dbReference type="ARBA" id="ARBA00022960"/>
    </source>
</evidence>
<dbReference type="GO" id="GO:0071555">
    <property type="term" value="P:cell wall organization"/>
    <property type="evidence" value="ECO:0007669"/>
    <property type="project" value="UniProtKB-UniRule"/>
</dbReference>
<dbReference type="GO" id="GO:0005576">
    <property type="term" value="C:extracellular region"/>
    <property type="evidence" value="ECO:0007669"/>
    <property type="project" value="TreeGrafter"/>
</dbReference>
<keyword evidence="12" id="KW-1185">Reference proteome</keyword>
<evidence type="ECO:0000256" key="1">
    <source>
        <dbReference type="ARBA" id="ARBA00004752"/>
    </source>
</evidence>
<dbReference type="PANTHER" id="PTHR30582">
    <property type="entry name" value="L,D-TRANSPEPTIDASE"/>
    <property type="match status" value="1"/>
</dbReference>
<evidence type="ECO:0000313" key="11">
    <source>
        <dbReference type="EMBL" id="RYC31660.1"/>
    </source>
</evidence>
<evidence type="ECO:0000256" key="8">
    <source>
        <dbReference type="ARBA" id="ARBA00023316"/>
    </source>
</evidence>
<dbReference type="GO" id="GO:0018104">
    <property type="term" value="P:peptidoglycan-protein cross-linking"/>
    <property type="evidence" value="ECO:0007669"/>
    <property type="project" value="TreeGrafter"/>
</dbReference>
<evidence type="ECO:0000256" key="7">
    <source>
        <dbReference type="ARBA" id="ARBA00022984"/>
    </source>
</evidence>
<evidence type="ECO:0000313" key="12">
    <source>
        <dbReference type="Proteomes" id="UP000290759"/>
    </source>
</evidence>
<feature type="active site" description="Nucleophile" evidence="9">
    <location>
        <position position="179"/>
    </location>
</feature>
<evidence type="ECO:0000256" key="9">
    <source>
        <dbReference type="PROSITE-ProRule" id="PRU01373"/>
    </source>
</evidence>
<dbReference type="GO" id="GO:0008360">
    <property type="term" value="P:regulation of cell shape"/>
    <property type="evidence" value="ECO:0007669"/>
    <property type="project" value="UniProtKB-UniRule"/>
</dbReference>
<evidence type="ECO:0000256" key="4">
    <source>
        <dbReference type="ARBA" id="ARBA00022679"/>
    </source>
</evidence>
<dbReference type="UniPathway" id="UPA00219"/>
<reference evidence="11 12" key="1">
    <citation type="submission" date="2018-12" db="EMBL/GenBank/DDBJ databases">
        <authorList>
            <person name="Grouzdev D.S."/>
            <person name="Krutkina M.S."/>
        </authorList>
    </citation>
    <scope>NUCLEOTIDE SEQUENCE [LARGE SCALE GENOMIC DNA]</scope>
    <source>
        <strain evidence="11 12">RmlP026</strain>
    </source>
</reference>
<keyword evidence="8 9" id="KW-0961">Cell wall biogenesis/degradation</keyword>
<dbReference type="OrthoDB" id="9813664at2"/>
<feature type="domain" description="L,D-TPase catalytic" evidence="10">
    <location>
        <begin position="64"/>
        <end position="203"/>
    </location>
</feature>
<dbReference type="Gene3D" id="2.40.440.10">
    <property type="entry name" value="L,D-transpeptidase catalytic domain-like"/>
    <property type="match status" value="1"/>
</dbReference>
<dbReference type="PROSITE" id="PS52029">
    <property type="entry name" value="LD_TPASE"/>
    <property type="match status" value="1"/>
</dbReference>
<dbReference type="PANTHER" id="PTHR30582:SF24">
    <property type="entry name" value="L,D-TRANSPEPTIDASE ERFK_SRFK-RELATED"/>
    <property type="match status" value="1"/>
</dbReference>
<dbReference type="InterPro" id="IPR005490">
    <property type="entry name" value="LD_TPept_cat_dom"/>
</dbReference>
<dbReference type="GO" id="GO:0016757">
    <property type="term" value="F:glycosyltransferase activity"/>
    <property type="evidence" value="ECO:0007669"/>
    <property type="project" value="UniProtKB-KW"/>
</dbReference>
<evidence type="ECO:0000256" key="3">
    <source>
        <dbReference type="ARBA" id="ARBA00022676"/>
    </source>
</evidence>
<dbReference type="PROSITE" id="PS51257">
    <property type="entry name" value="PROKAR_LIPOPROTEIN"/>
    <property type="match status" value="1"/>
</dbReference>
<feature type="active site" description="Proton donor/acceptor" evidence="9">
    <location>
        <position position="163"/>
    </location>
</feature>
<comment type="similarity">
    <text evidence="2">Belongs to the YkuD family.</text>
</comment>
<name>A0A4Q2U5Q9_9HYPH</name>
<evidence type="ECO:0000256" key="2">
    <source>
        <dbReference type="ARBA" id="ARBA00005992"/>
    </source>
</evidence>
<dbReference type="SUPFAM" id="SSF141523">
    <property type="entry name" value="L,D-transpeptidase catalytic domain-like"/>
    <property type="match status" value="1"/>
</dbReference>
<dbReference type="Proteomes" id="UP000290759">
    <property type="component" value="Unassembled WGS sequence"/>
</dbReference>
<accession>A0A4Q2U5Q9</accession>
<keyword evidence="7 9" id="KW-0573">Peptidoglycan synthesis</keyword>
<dbReference type="FunFam" id="2.40.440.10:FF:000002">
    <property type="entry name" value="L,D-transpeptidase ErfK/SrfK"/>
    <property type="match status" value="1"/>
</dbReference>
<comment type="caution">
    <text evidence="11">The sequence shown here is derived from an EMBL/GenBank/DDBJ whole genome shotgun (WGS) entry which is preliminary data.</text>
</comment>
<evidence type="ECO:0000256" key="5">
    <source>
        <dbReference type="ARBA" id="ARBA00022801"/>
    </source>
</evidence>
<dbReference type="InterPro" id="IPR038063">
    <property type="entry name" value="Transpep_catalytic_dom"/>
</dbReference>
<dbReference type="EMBL" id="QYBB01000012">
    <property type="protein sequence ID" value="RYC31660.1"/>
    <property type="molecule type" value="Genomic_DNA"/>
</dbReference>
<keyword evidence="6 9" id="KW-0133">Cell shape</keyword>
<dbReference type="InterPro" id="IPR050979">
    <property type="entry name" value="LD-transpeptidase"/>
</dbReference>
<gene>
    <name evidence="11" type="ORF">D3273_12330</name>
</gene>
<keyword evidence="3" id="KW-0328">Glycosyltransferase</keyword>
<dbReference type="GO" id="GO:0071972">
    <property type="term" value="F:peptidoglycan L,D-transpeptidase activity"/>
    <property type="evidence" value="ECO:0007669"/>
    <property type="project" value="TreeGrafter"/>
</dbReference>
<protein>
    <submittedName>
        <fullName evidence="11">L,D-transpeptidase</fullName>
    </submittedName>
</protein>
<keyword evidence="4" id="KW-0808">Transferase</keyword>
<reference evidence="11 12" key="2">
    <citation type="submission" date="2019-02" db="EMBL/GenBank/DDBJ databases">
        <title>'Lichenibacterium ramalinii' gen. nov. sp. nov., 'Lichenibacterium minor' gen. nov. sp. nov.</title>
        <authorList>
            <person name="Pankratov T."/>
        </authorList>
    </citation>
    <scope>NUCLEOTIDE SEQUENCE [LARGE SCALE GENOMIC DNA]</scope>
    <source>
        <strain evidence="11 12">RmlP026</strain>
    </source>
</reference>
<comment type="pathway">
    <text evidence="1 9">Cell wall biogenesis; peptidoglycan biosynthesis.</text>
</comment>
<evidence type="ECO:0000259" key="10">
    <source>
        <dbReference type="PROSITE" id="PS52029"/>
    </source>
</evidence>
<dbReference type="AlphaFoldDB" id="A0A4Q2U5Q9"/>
<organism evidence="11 12">
    <name type="scientific">Lichenibacterium minor</name>
    <dbReference type="NCBI Taxonomy" id="2316528"/>
    <lineage>
        <taxon>Bacteria</taxon>
        <taxon>Pseudomonadati</taxon>
        <taxon>Pseudomonadota</taxon>
        <taxon>Alphaproteobacteria</taxon>
        <taxon>Hyphomicrobiales</taxon>
        <taxon>Lichenihabitantaceae</taxon>
        <taxon>Lichenibacterium</taxon>
    </lineage>
</organism>
<sequence length="203" mass="22122">MRTGWRAAGAMAAAVALSGCEYKALPDPALSARDKEFIARVPKADMGRVFERYQVEDPTGQPPGTIVVDPKQKLLYYVLGGGKAVRYGVATGAEAYGWHGTATIKRMAEWPRWMPPADMVKRWPHLKPVVAEGGMPGGPENPLGARALYLYDASGHDTLYRIHGTNEPTEIGHDASSGCIRMRDIDIIDLYGRAKVGTRVVVM</sequence>